<accession>A0AAD8LR30</accession>
<feature type="compositionally biased region" description="Polar residues" evidence="2">
    <location>
        <begin position="1397"/>
        <end position="1415"/>
    </location>
</feature>
<keyword evidence="4" id="KW-1185">Reference proteome</keyword>
<name>A0AAD8LR30_BABGI</name>
<feature type="region of interest" description="Disordered" evidence="2">
    <location>
        <begin position="1149"/>
        <end position="1212"/>
    </location>
</feature>
<evidence type="ECO:0000256" key="2">
    <source>
        <dbReference type="SAM" id="MobiDB-lite"/>
    </source>
</evidence>
<feature type="coiled-coil region" evidence="1">
    <location>
        <begin position="165"/>
        <end position="228"/>
    </location>
</feature>
<proteinExistence type="predicted"/>
<feature type="region of interest" description="Disordered" evidence="2">
    <location>
        <begin position="1386"/>
        <end position="1415"/>
    </location>
</feature>
<evidence type="ECO:0000313" key="4">
    <source>
        <dbReference type="Proteomes" id="UP001230268"/>
    </source>
</evidence>
<dbReference type="Proteomes" id="UP001230268">
    <property type="component" value="Unassembled WGS sequence"/>
</dbReference>
<keyword evidence="1" id="KW-0175">Coiled coil</keyword>
<organism evidence="3 4">
    <name type="scientific">Babesia gibsoni</name>
    <dbReference type="NCBI Taxonomy" id="33632"/>
    <lineage>
        <taxon>Eukaryota</taxon>
        <taxon>Sar</taxon>
        <taxon>Alveolata</taxon>
        <taxon>Apicomplexa</taxon>
        <taxon>Aconoidasida</taxon>
        <taxon>Piroplasmida</taxon>
        <taxon>Babesiidae</taxon>
        <taxon>Babesia</taxon>
    </lineage>
</organism>
<evidence type="ECO:0000256" key="1">
    <source>
        <dbReference type="SAM" id="Coils"/>
    </source>
</evidence>
<reference evidence="3" key="1">
    <citation type="submission" date="2023-08" db="EMBL/GenBank/DDBJ databases">
        <title>Draft sequence of the Babesia gibsoni genome.</title>
        <authorList>
            <person name="Yamagishi J.Y."/>
            <person name="Xuan X.X."/>
        </authorList>
    </citation>
    <scope>NUCLEOTIDE SEQUENCE</scope>
    <source>
        <strain evidence="3">Azabu</strain>
    </source>
</reference>
<gene>
    <name evidence="3" type="ORF">BgAZ_303600</name>
</gene>
<evidence type="ECO:0000313" key="3">
    <source>
        <dbReference type="EMBL" id="KAK1442842.1"/>
    </source>
</evidence>
<protein>
    <submittedName>
        <fullName evidence="3">Uncharacterized protein</fullName>
    </submittedName>
</protein>
<feature type="region of interest" description="Disordered" evidence="2">
    <location>
        <begin position="447"/>
        <end position="484"/>
    </location>
</feature>
<dbReference type="EMBL" id="JAVEPI010000003">
    <property type="protein sequence ID" value="KAK1442842.1"/>
    <property type="molecule type" value="Genomic_DNA"/>
</dbReference>
<sequence>MNHHSYDDLLMDAKSLTNISRGAISGSLGIVMNICNFIKDVKRCDDIDNIRKIRLINCIGAICNFLTRIVENKYGVSKERVNSEKSVELEDAKKALYKTVIDCFGEYRESDAAQHEYNIEIVTKIRMELLSLGHEIRRLKRSISLYKTIKARVSEAFISSPTLDKQRTNEEAAILQRNKQRILSEVQTMIRQHQISTNRNVKRLKTKNEALEKEIEKTKKSIEAYSSMLVALMGRYHEEKIAKNLNGAVDDNAPLRRALEFEESFKLFIDNLEKGKQAEQNNYDSDHYDSLSKEETATTHQNVDPLWASQIIEFSELQGYQYVESHMELVNEGNAKEEELSEKENVAFESPAEPSVELSDAYETALVVQKYVKHGDIVKEEVAMDEISEKSKEFVVGENMAETVNDLYNATEHMNKEDSNHYIEVYDITEKDTSFDKELFNEQEGTANHIKNHPLSEAGIAGSDDSTLMESESGPIDSTKQTESTAVPIIELSKVTNNQLNENIEGPIRQEPVTQSMEDVTEDAALQQDLKTTRVESHSKIVARDVLGISNQTTIVSTSDVNLLRERQYSIDEECDNPKYNEKSSQYEKDTYLLLNRVNNTTYEGDHIVKLEQEEEPEMFDQSHNGGSSETGAKDKVIVNELASSGEEAVEIDRNILKTMRNDISDEDNNAIVSRMQNHEKEHNAPLAEEPVETETMKEKKIDTVVWENSDYVERYVKEKLESATEEYGEDDLVKTKDSQTVDITSTGFERKQIREEESKNDESNAQDFKYNSDEINDAKVPAPEFVRDENLEGETYKQDEENKAVPIDDQVERNKEVVTLSTVWSELTRIKEEVTNLKLAIEAVENHLSSQKVFKTNKQRHLQTVSYPLTTGNTLYMPMLKNEGVTPSRREDEGHVEKEVTLDEDFQRITNTVGLATENLGLEADLLGHLEMNSSAPIISGDGTPSAVEDEILYNTLENYNIPLQHPNEAEYSVDVGLNSIDFAAERLQEVAENIKPQLINECAEVASNEAPLDGDTLKGSIAESVTEEQNTETSKVFVDKEINEVGSRVGSSSEVVAQHETLLLTELEVEQNTANIKYTVQNDDINKELVKSETLSASNGGTNMEKEKVKEVDVESKCDNEETFMKALLVSSGEADAQVMEMTKTYEADATEEDTVDSNVGQGHSKKEKTPNPSTTLEADLRTVNKDSPALTTTNEELYRPPTSDEPNKEEDAYLAGDLSKSLGNLSHSILNELEEIYAMIQSDDGTESYSEYGFSDKNTVGNTDEEELYESIRLDLIESEHHSNLGLQNEIREYDRNTTKEAEDNEIDMYETIEANRIFDGLKAASKVTESLTFGTPHVYIGMFSKLPSNNTPLTDADISKHYQDFQLFKAFLRSYESKASTKQHGEAEEAPSNLFNPFNGSTTIEGPTNFA</sequence>
<comment type="caution">
    <text evidence="3">The sequence shown here is derived from an EMBL/GenBank/DDBJ whole genome shotgun (WGS) entry which is preliminary data.</text>
</comment>
<feature type="compositionally biased region" description="Polar residues" evidence="2">
    <location>
        <begin position="464"/>
        <end position="484"/>
    </location>
</feature>